<proteinExistence type="predicted"/>
<name>A0A653C9U5_CALMS</name>
<sequence>RHFIGLFLQQSQTSQRQFDWPVLVRNSLTTAMGNTDWL</sequence>
<dbReference type="EMBL" id="CAACVG010007290">
    <property type="protein sequence ID" value="VEN44675.1"/>
    <property type="molecule type" value="Genomic_DNA"/>
</dbReference>
<feature type="non-terminal residue" evidence="1">
    <location>
        <position position="1"/>
    </location>
</feature>
<evidence type="ECO:0000313" key="1">
    <source>
        <dbReference type="EMBL" id="VEN44675.1"/>
    </source>
</evidence>
<dbReference type="AlphaFoldDB" id="A0A653C9U5"/>
<accession>A0A653C9U5</accession>
<organism evidence="1 2">
    <name type="scientific">Callosobruchus maculatus</name>
    <name type="common">Southern cowpea weevil</name>
    <name type="synonym">Pulse bruchid</name>
    <dbReference type="NCBI Taxonomy" id="64391"/>
    <lineage>
        <taxon>Eukaryota</taxon>
        <taxon>Metazoa</taxon>
        <taxon>Ecdysozoa</taxon>
        <taxon>Arthropoda</taxon>
        <taxon>Hexapoda</taxon>
        <taxon>Insecta</taxon>
        <taxon>Pterygota</taxon>
        <taxon>Neoptera</taxon>
        <taxon>Endopterygota</taxon>
        <taxon>Coleoptera</taxon>
        <taxon>Polyphaga</taxon>
        <taxon>Cucujiformia</taxon>
        <taxon>Chrysomeloidea</taxon>
        <taxon>Chrysomelidae</taxon>
        <taxon>Bruchinae</taxon>
        <taxon>Bruchini</taxon>
        <taxon>Callosobruchus</taxon>
    </lineage>
</organism>
<reference evidence="1 2" key="1">
    <citation type="submission" date="2019-01" db="EMBL/GenBank/DDBJ databases">
        <authorList>
            <person name="Sayadi A."/>
        </authorList>
    </citation>
    <scope>NUCLEOTIDE SEQUENCE [LARGE SCALE GENOMIC DNA]</scope>
</reference>
<dbReference type="Proteomes" id="UP000410492">
    <property type="component" value="Unassembled WGS sequence"/>
</dbReference>
<protein>
    <submittedName>
        <fullName evidence="1">Uncharacterized protein</fullName>
    </submittedName>
</protein>
<keyword evidence="2" id="KW-1185">Reference proteome</keyword>
<gene>
    <name evidence="1" type="ORF">CALMAC_LOCUS7384</name>
</gene>
<evidence type="ECO:0000313" key="2">
    <source>
        <dbReference type="Proteomes" id="UP000410492"/>
    </source>
</evidence>